<dbReference type="AlphaFoldDB" id="Q7NGW8"/>
<dbReference type="PhylomeDB" id="Q7NGW8"/>
<dbReference type="EMBL" id="BA000045">
    <property type="protein sequence ID" value="BAC90710.1"/>
    <property type="molecule type" value="Genomic_DNA"/>
</dbReference>
<dbReference type="Gene3D" id="3.90.1580.10">
    <property type="entry name" value="paralog of FGE (formylglycine-generating enzyme)"/>
    <property type="match status" value="1"/>
</dbReference>
<dbReference type="HOGENOM" id="CLU_127617_0_0_3"/>
<evidence type="ECO:0000259" key="2">
    <source>
        <dbReference type="Pfam" id="PF03781"/>
    </source>
</evidence>
<dbReference type="PANTHER" id="PTHR23150">
    <property type="entry name" value="SULFATASE MODIFYING FACTOR 1, 2"/>
    <property type="match status" value="1"/>
</dbReference>
<gene>
    <name evidence="3" type="ordered locus">glr2769</name>
</gene>
<dbReference type="SUPFAM" id="SSF56436">
    <property type="entry name" value="C-type lectin-like"/>
    <property type="match status" value="1"/>
</dbReference>
<dbReference type="InterPro" id="IPR042095">
    <property type="entry name" value="SUMF_sf"/>
</dbReference>
<evidence type="ECO:0000313" key="3">
    <source>
        <dbReference type="EMBL" id="BAC90710.1"/>
    </source>
</evidence>
<feature type="compositionally biased region" description="Basic and acidic residues" evidence="1">
    <location>
        <begin position="96"/>
        <end position="111"/>
    </location>
</feature>
<dbReference type="InterPro" id="IPR016187">
    <property type="entry name" value="CTDL_fold"/>
</dbReference>
<dbReference type="InterPro" id="IPR051043">
    <property type="entry name" value="Sulfatase_Mod_Factor_Kinase"/>
</dbReference>
<dbReference type="EnsemblBacteria" id="BAC90710">
    <property type="protein sequence ID" value="BAC90710"/>
    <property type="gene ID" value="BAC90710"/>
</dbReference>
<dbReference type="Proteomes" id="UP000000557">
    <property type="component" value="Chromosome"/>
</dbReference>
<dbReference type="PANTHER" id="PTHR23150:SF19">
    <property type="entry name" value="FORMYLGLYCINE-GENERATING ENZYME"/>
    <property type="match status" value="1"/>
</dbReference>
<proteinExistence type="predicted"/>
<protein>
    <submittedName>
        <fullName evidence="3">Glr2769 protein</fullName>
    </submittedName>
</protein>
<dbReference type="STRING" id="251221.gene:10760272"/>
<feature type="region of interest" description="Disordered" evidence="1">
    <location>
        <begin position="96"/>
        <end position="129"/>
    </location>
</feature>
<dbReference type="Pfam" id="PF03781">
    <property type="entry name" value="FGE-sulfatase"/>
    <property type="match status" value="1"/>
</dbReference>
<accession>Q7NGW8</accession>
<reference evidence="3 4" key="2">
    <citation type="journal article" date="2003" name="DNA Res.">
        <title>Complete genome structure of Gloeobacter violaceus PCC 7421, a cyanobacterium that lacks thylakoids (supplement).</title>
        <authorList>
            <person name="Nakamura Y."/>
            <person name="Kaneko T."/>
            <person name="Sato S."/>
            <person name="Mimuro M."/>
            <person name="Miyashita H."/>
            <person name="Tsuchiya T."/>
            <person name="Sasamoto S."/>
            <person name="Watanabe A."/>
            <person name="Kawashima K."/>
            <person name="Kishida Y."/>
            <person name="Kiyokawa C."/>
            <person name="Kohara M."/>
            <person name="Matsumoto M."/>
            <person name="Matsuno A."/>
            <person name="Nakazaki N."/>
            <person name="Shimpo S."/>
            <person name="Takeuchi C."/>
            <person name="Yamada M."/>
            <person name="Tabata S."/>
        </authorList>
    </citation>
    <scope>NUCLEOTIDE SEQUENCE [LARGE SCALE GENOMIC DNA]</scope>
    <source>
        <strain evidence="4">ATCC 29082 / PCC 7421</strain>
    </source>
</reference>
<dbReference type="eggNOG" id="COG1262">
    <property type="taxonomic scope" value="Bacteria"/>
</dbReference>
<name>Q7NGW8_GLOVI</name>
<keyword evidence="4" id="KW-1185">Reference proteome</keyword>
<dbReference type="OrthoDB" id="9768004at2"/>
<evidence type="ECO:0000256" key="1">
    <source>
        <dbReference type="SAM" id="MobiDB-lite"/>
    </source>
</evidence>
<reference evidence="3 4" key="1">
    <citation type="journal article" date="2003" name="DNA Res.">
        <title>Complete genome structure of Gloeobacter violaceus PCC 7421, a cyanobacterium that lacks thylakoids.</title>
        <authorList>
            <person name="Nakamura Y."/>
            <person name="Kaneko T."/>
            <person name="Sato S."/>
            <person name="Mimuro M."/>
            <person name="Miyashita H."/>
            <person name="Tsuchiya T."/>
            <person name="Sasamoto S."/>
            <person name="Watanabe A."/>
            <person name="Kawashima K."/>
            <person name="Kishida Y."/>
            <person name="Kiyokawa C."/>
            <person name="Kohara M."/>
            <person name="Matsumoto M."/>
            <person name="Matsuno A."/>
            <person name="Nakazaki N."/>
            <person name="Shimpo S."/>
            <person name="Takeuchi C."/>
            <person name="Yamada M."/>
            <person name="Tabata S."/>
        </authorList>
    </citation>
    <scope>NUCLEOTIDE SEQUENCE [LARGE SCALE GENOMIC DNA]</scope>
    <source>
        <strain evidence="4">ATCC 29082 / PCC 7421</strain>
    </source>
</reference>
<dbReference type="KEGG" id="gvi:glr2769"/>
<organism evidence="3 4">
    <name type="scientific">Gloeobacter violaceus (strain ATCC 29082 / PCC 7421)</name>
    <dbReference type="NCBI Taxonomy" id="251221"/>
    <lineage>
        <taxon>Bacteria</taxon>
        <taxon>Bacillati</taxon>
        <taxon>Cyanobacteriota</taxon>
        <taxon>Cyanophyceae</taxon>
        <taxon>Gloeobacterales</taxon>
        <taxon>Gloeobacteraceae</taxon>
        <taxon>Gloeobacter</taxon>
    </lineage>
</organism>
<dbReference type="InterPro" id="IPR005532">
    <property type="entry name" value="SUMF_dom"/>
</dbReference>
<evidence type="ECO:0000313" key="4">
    <source>
        <dbReference type="Proteomes" id="UP000000557"/>
    </source>
</evidence>
<sequence length="129" mass="14502">MGSNDQYPEEAPAHPVRVNGFWMDRFVVTNSQFRRFVKATGYRTLAERPADAATYPGALPELLQPASAVFVKPPGPVDKGDHRHWWIYTVGANWRHPEGPHSSIKGREQHPVVRQRRGPGCAPSRARPI</sequence>
<feature type="domain" description="Sulfatase-modifying factor enzyme-like" evidence="2">
    <location>
        <begin position="1"/>
        <end position="113"/>
    </location>
</feature>
<dbReference type="InParanoid" id="Q7NGW8"/>